<evidence type="ECO:0000256" key="2">
    <source>
        <dbReference type="ARBA" id="ARBA00022679"/>
    </source>
</evidence>
<dbReference type="Pfam" id="PF00069">
    <property type="entry name" value="Pkinase"/>
    <property type="match status" value="1"/>
</dbReference>
<evidence type="ECO:0000256" key="3">
    <source>
        <dbReference type="ARBA" id="ARBA00022741"/>
    </source>
</evidence>
<dbReference type="GO" id="GO:0005634">
    <property type="term" value="C:nucleus"/>
    <property type="evidence" value="ECO:0007669"/>
    <property type="project" value="TreeGrafter"/>
</dbReference>
<dbReference type="GO" id="GO:0005524">
    <property type="term" value="F:ATP binding"/>
    <property type="evidence" value="ECO:0007669"/>
    <property type="project" value="UniProtKB-KW"/>
</dbReference>
<dbReference type="AlphaFoldDB" id="A0A1D2M5S9"/>
<protein>
    <submittedName>
        <fullName evidence="8">Dual specificity tyrosine-phosphorylation-regulated kinase 2</fullName>
    </submittedName>
</protein>
<dbReference type="GO" id="GO:0004674">
    <property type="term" value="F:protein serine/threonine kinase activity"/>
    <property type="evidence" value="ECO:0007669"/>
    <property type="project" value="UniProtKB-KW"/>
</dbReference>
<name>A0A1D2M5S9_ORCCI</name>
<dbReference type="InterPro" id="IPR050494">
    <property type="entry name" value="Ser_Thr_dual-spec_kinase"/>
</dbReference>
<evidence type="ECO:0000313" key="9">
    <source>
        <dbReference type="Proteomes" id="UP000094527"/>
    </source>
</evidence>
<dbReference type="GO" id="GO:0005856">
    <property type="term" value="C:cytoskeleton"/>
    <property type="evidence" value="ECO:0007669"/>
    <property type="project" value="TreeGrafter"/>
</dbReference>
<gene>
    <name evidence="8" type="ORF">Ocin01_18355</name>
</gene>
<dbReference type="PANTHER" id="PTHR24058:SF112">
    <property type="entry name" value="DUAL SPECIFICITY TYROSINE-PHOSPHORYLATION-REGULATED KINASE 3 HOMOLOG-RELATED"/>
    <property type="match status" value="1"/>
</dbReference>
<sequence>MHGDLKLDNILVKQTGKSDIKLIDFGMAEYDQEDETALIQALHYRAPEVILGAKYGRQVDMWSFGVILTELTGKTVPEGSDESDQLARGWKCLEYHLRSSWSFVVGQRISSRMENHALPIARLTPSQALVHPFITNKIPSPDDNEKSAFSPAVEDSQPDSAVTRGTYKERRVTNKRKRSELAD</sequence>
<accession>A0A1D2M5S9</accession>
<evidence type="ECO:0000256" key="5">
    <source>
        <dbReference type="ARBA" id="ARBA00022840"/>
    </source>
</evidence>
<keyword evidence="3" id="KW-0547">Nucleotide-binding</keyword>
<keyword evidence="4 8" id="KW-0418">Kinase</keyword>
<evidence type="ECO:0000256" key="4">
    <source>
        <dbReference type="ARBA" id="ARBA00022777"/>
    </source>
</evidence>
<keyword evidence="2" id="KW-0808">Transferase</keyword>
<feature type="domain" description="Protein kinase" evidence="7">
    <location>
        <begin position="1"/>
        <end position="134"/>
    </location>
</feature>
<dbReference type="PANTHER" id="PTHR24058">
    <property type="entry name" value="DUAL SPECIFICITY PROTEIN KINASE"/>
    <property type="match status" value="1"/>
</dbReference>
<dbReference type="PROSITE" id="PS50011">
    <property type="entry name" value="PROTEIN_KINASE_DOM"/>
    <property type="match status" value="1"/>
</dbReference>
<evidence type="ECO:0000256" key="1">
    <source>
        <dbReference type="ARBA" id="ARBA00022527"/>
    </source>
</evidence>
<comment type="caution">
    <text evidence="8">The sequence shown here is derived from an EMBL/GenBank/DDBJ whole genome shotgun (WGS) entry which is preliminary data.</text>
</comment>
<evidence type="ECO:0000313" key="8">
    <source>
        <dbReference type="EMBL" id="ODM88328.1"/>
    </source>
</evidence>
<dbReference type="SUPFAM" id="SSF56112">
    <property type="entry name" value="Protein kinase-like (PK-like)"/>
    <property type="match status" value="1"/>
</dbReference>
<organism evidence="8 9">
    <name type="scientific">Orchesella cincta</name>
    <name type="common">Springtail</name>
    <name type="synonym">Podura cincta</name>
    <dbReference type="NCBI Taxonomy" id="48709"/>
    <lineage>
        <taxon>Eukaryota</taxon>
        <taxon>Metazoa</taxon>
        <taxon>Ecdysozoa</taxon>
        <taxon>Arthropoda</taxon>
        <taxon>Hexapoda</taxon>
        <taxon>Collembola</taxon>
        <taxon>Entomobryomorpha</taxon>
        <taxon>Entomobryoidea</taxon>
        <taxon>Orchesellidae</taxon>
        <taxon>Orchesellinae</taxon>
        <taxon>Orchesella</taxon>
    </lineage>
</organism>
<keyword evidence="5" id="KW-0067">ATP-binding</keyword>
<keyword evidence="9" id="KW-1185">Reference proteome</keyword>
<dbReference type="EMBL" id="LJIJ01003759">
    <property type="protein sequence ID" value="ODM88328.1"/>
    <property type="molecule type" value="Genomic_DNA"/>
</dbReference>
<dbReference type="Proteomes" id="UP000094527">
    <property type="component" value="Unassembled WGS sequence"/>
</dbReference>
<evidence type="ECO:0000256" key="6">
    <source>
        <dbReference type="SAM" id="MobiDB-lite"/>
    </source>
</evidence>
<dbReference type="SMART" id="SM00220">
    <property type="entry name" value="S_TKc"/>
    <property type="match status" value="1"/>
</dbReference>
<proteinExistence type="predicted"/>
<dbReference type="InterPro" id="IPR000719">
    <property type="entry name" value="Prot_kinase_dom"/>
</dbReference>
<dbReference type="OrthoDB" id="9332038at2759"/>
<reference evidence="8 9" key="1">
    <citation type="journal article" date="2016" name="Genome Biol. Evol.">
        <title>Gene Family Evolution Reflects Adaptation to Soil Environmental Stressors in the Genome of the Collembolan Orchesella cincta.</title>
        <authorList>
            <person name="Faddeeva-Vakhrusheva A."/>
            <person name="Derks M.F."/>
            <person name="Anvar S.Y."/>
            <person name="Agamennone V."/>
            <person name="Suring W."/>
            <person name="Smit S."/>
            <person name="van Straalen N.M."/>
            <person name="Roelofs D."/>
        </authorList>
    </citation>
    <scope>NUCLEOTIDE SEQUENCE [LARGE SCALE GENOMIC DNA]</scope>
    <source>
        <tissue evidence="8">Mixed pool</tissue>
    </source>
</reference>
<feature type="compositionally biased region" description="Basic residues" evidence="6">
    <location>
        <begin position="173"/>
        <end position="183"/>
    </location>
</feature>
<dbReference type="Gene3D" id="1.10.510.10">
    <property type="entry name" value="Transferase(Phosphotransferase) domain 1"/>
    <property type="match status" value="1"/>
</dbReference>
<dbReference type="STRING" id="48709.A0A1D2M5S9"/>
<dbReference type="InterPro" id="IPR011009">
    <property type="entry name" value="Kinase-like_dom_sf"/>
</dbReference>
<dbReference type="OMA" id="RCSIYSH"/>
<dbReference type="GO" id="GO:0005737">
    <property type="term" value="C:cytoplasm"/>
    <property type="evidence" value="ECO:0007669"/>
    <property type="project" value="TreeGrafter"/>
</dbReference>
<keyword evidence="1" id="KW-0723">Serine/threonine-protein kinase</keyword>
<feature type="region of interest" description="Disordered" evidence="6">
    <location>
        <begin position="134"/>
        <end position="183"/>
    </location>
</feature>
<evidence type="ECO:0000259" key="7">
    <source>
        <dbReference type="PROSITE" id="PS50011"/>
    </source>
</evidence>